<evidence type="ECO:0000313" key="10">
    <source>
        <dbReference type="Proteomes" id="UP000256829"/>
    </source>
</evidence>
<proteinExistence type="predicted"/>
<feature type="region of interest" description="Disordered" evidence="7">
    <location>
        <begin position="34"/>
        <end position="95"/>
    </location>
</feature>
<comment type="caution">
    <text evidence="9">The sequence shown here is derived from an EMBL/GenBank/DDBJ whole genome shotgun (WGS) entry which is preliminary data.</text>
</comment>
<evidence type="ECO:0000256" key="3">
    <source>
        <dbReference type="ARBA" id="ARBA00023136"/>
    </source>
</evidence>
<dbReference type="EMBL" id="QTJR01000002">
    <property type="protein sequence ID" value="RDY68636.1"/>
    <property type="molecule type" value="Genomic_DNA"/>
</dbReference>
<evidence type="ECO:0000256" key="4">
    <source>
        <dbReference type="ARBA" id="ARBA00023139"/>
    </source>
</evidence>
<dbReference type="NCBIfam" id="NF047847">
    <property type="entry name" value="SS_mature_LptM"/>
    <property type="match status" value="1"/>
</dbReference>
<evidence type="ECO:0000256" key="8">
    <source>
        <dbReference type="SAM" id="SignalP"/>
    </source>
</evidence>
<keyword evidence="4" id="KW-0564">Palmitate</keyword>
<keyword evidence="2 8" id="KW-0732">Signal</keyword>
<dbReference type="InterPro" id="IPR032831">
    <property type="entry name" value="LptM_cons"/>
</dbReference>
<reference evidence="9 10" key="1">
    <citation type="submission" date="2018-08" db="EMBL/GenBank/DDBJ databases">
        <title>Lysobacter soli KCTC 22011, whole genome shotgun sequence.</title>
        <authorList>
            <person name="Zhang X."/>
            <person name="Feng G."/>
            <person name="Zhu H."/>
        </authorList>
    </citation>
    <scope>NUCLEOTIDE SEQUENCE [LARGE SCALE GENOMIC DNA]</scope>
    <source>
        <strain evidence="9 10">KCTC 22011</strain>
    </source>
</reference>
<evidence type="ECO:0000256" key="2">
    <source>
        <dbReference type="ARBA" id="ARBA00022729"/>
    </source>
</evidence>
<evidence type="ECO:0008006" key="11">
    <source>
        <dbReference type="Google" id="ProtNLM"/>
    </source>
</evidence>
<keyword evidence="6" id="KW-0449">Lipoprotein</keyword>
<keyword evidence="10" id="KW-1185">Reference proteome</keyword>
<comment type="subcellular location">
    <subcellularLocation>
        <location evidence="1">Cell outer membrane</location>
        <topology evidence="1">Lipid-anchor</topology>
    </subcellularLocation>
</comment>
<gene>
    <name evidence="9" type="ORF">DX912_03790</name>
</gene>
<dbReference type="PROSITE" id="PS51257">
    <property type="entry name" value="PROKAR_LIPOPROTEIN"/>
    <property type="match status" value="1"/>
</dbReference>
<accession>A0A3D8VGZ1</accession>
<feature type="signal peptide" evidence="8">
    <location>
        <begin position="1"/>
        <end position="22"/>
    </location>
</feature>
<evidence type="ECO:0000313" key="9">
    <source>
        <dbReference type="EMBL" id="RDY68636.1"/>
    </source>
</evidence>
<sequence length="95" mass="9845">MNPVRLSAAVVSFLALPLLLSACGNKGPLILPPKTVPQVVMPSDAPPAQDAQQIGDPSDSLDQAPKVGDSNAETDLKDEGDTDPPENTDTNTDIP</sequence>
<evidence type="ECO:0000256" key="7">
    <source>
        <dbReference type="SAM" id="MobiDB-lite"/>
    </source>
</evidence>
<name>A0A3D8VGZ1_9GAMM</name>
<evidence type="ECO:0000256" key="1">
    <source>
        <dbReference type="ARBA" id="ARBA00004459"/>
    </source>
</evidence>
<evidence type="ECO:0000256" key="6">
    <source>
        <dbReference type="ARBA" id="ARBA00023288"/>
    </source>
</evidence>
<evidence type="ECO:0000256" key="5">
    <source>
        <dbReference type="ARBA" id="ARBA00023237"/>
    </source>
</evidence>
<dbReference type="AlphaFoldDB" id="A0A3D8VGZ1"/>
<keyword evidence="3" id="KW-0472">Membrane</keyword>
<keyword evidence="5" id="KW-0998">Cell outer membrane</keyword>
<dbReference type="RefSeq" id="WP_115841149.1">
    <property type="nucleotide sequence ID" value="NZ_CP183976.1"/>
</dbReference>
<dbReference type="Proteomes" id="UP000256829">
    <property type="component" value="Unassembled WGS sequence"/>
</dbReference>
<protein>
    <recommendedName>
        <fullName evidence="11">Sugar transporter</fullName>
    </recommendedName>
</protein>
<organism evidence="9 10">
    <name type="scientific">Lysobacter soli</name>
    <dbReference type="NCBI Taxonomy" id="453783"/>
    <lineage>
        <taxon>Bacteria</taxon>
        <taxon>Pseudomonadati</taxon>
        <taxon>Pseudomonadota</taxon>
        <taxon>Gammaproteobacteria</taxon>
        <taxon>Lysobacterales</taxon>
        <taxon>Lysobacteraceae</taxon>
        <taxon>Lysobacter</taxon>
    </lineage>
</organism>
<feature type="chain" id="PRO_5017579645" description="Sugar transporter" evidence="8">
    <location>
        <begin position="23"/>
        <end position="95"/>
    </location>
</feature>